<protein>
    <submittedName>
        <fullName evidence="3">Uncharacterized protein</fullName>
    </submittedName>
</protein>
<dbReference type="PANTHER" id="PTHR38013:SF1">
    <property type="entry name" value="GLYCOPROTEIN_POLYSACCHARIDE METABOLISM"/>
    <property type="match status" value="1"/>
</dbReference>
<dbReference type="AlphaFoldDB" id="B8GCW0"/>
<dbReference type="RefSeq" id="WP_012615526.1">
    <property type="nucleotide sequence ID" value="NC_011831.1"/>
</dbReference>
<keyword evidence="2" id="KW-0732">Signal</keyword>
<proteinExistence type="predicted"/>
<dbReference type="STRING" id="326427.Cagg_0212"/>
<accession>B8GCW0</accession>
<organism evidence="3 4">
    <name type="scientific">Chloroflexus aggregans (strain MD-66 / DSM 9485)</name>
    <dbReference type="NCBI Taxonomy" id="326427"/>
    <lineage>
        <taxon>Bacteria</taxon>
        <taxon>Bacillati</taxon>
        <taxon>Chloroflexota</taxon>
        <taxon>Chloroflexia</taxon>
        <taxon>Chloroflexales</taxon>
        <taxon>Chloroflexineae</taxon>
        <taxon>Chloroflexaceae</taxon>
        <taxon>Chloroflexus</taxon>
    </lineage>
</organism>
<sequence>MLRLYQIFTLFVGLFVALLPALATAQSTASLTGIITYREQVLLPADALVVLQIAEVTSTGSGGRVIVEQTFATGGAQPPFRFNLTYNPALIDAGRVYTLQGRIQSGGRTLFTTANLIPVITGNAPRSDINVVMLAVRGATLPAAGSELWLVGIALGLGATALVLHGVRRFRRTKMA</sequence>
<reference evidence="3" key="1">
    <citation type="submission" date="2008-12" db="EMBL/GenBank/DDBJ databases">
        <title>Complete sequence of Chloroflexus aggregans DSM 9485.</title>
        <authorList>
            <consortium name="US DOE Joint Genome Institute"/>
            <person name="Lucas S."/>
            <person name="Copeland A."/>
            <person name="Lapidus A."/>
            <person name="Glavina del Rio T."/>
            <person name="Dalin E."/>
            <person name="Tice H."/>
            <person name="Pitluck S."/>
            <person name="Foster B."/>
            <person name="Larimer F."/>
            <person name="Land M."/>
            <person name="Hauser L."/>
            <person name="Kyrpides N."/>
            <person name="Mikhailova N."/>
            <person name="Bryant D."/>
            <person name="Richardson P."/>
        </authorList>
    </citation>
    <scope>NUCLEOTIDE SEQUENCE</scope>
    <source>
        <strain evidence="3">DSM 9485</strain>
    </source>
</reference>
<dbReference type="HOGENOM" id="CLU_1552547_0_0_0"/>
<evidence type="ECO:0000313" key="4">
    <source>
        <dbReference type="Proteomes" id="UP000002508"/>
    </source>
</evidence>
<feature type="chain" id="PRO_5002870339" evidence="2">
    <location>
        <begin position="26"/>
        <end position="176"/>
    </location>
</feature>
<dbReference type="EMBL" id="CP001337">
    <property type="protein sequence ID" value="ACL23160.1"/>
    <property type="molecule type" value="Genomic_DNA"/>
</dbReference>
<dbReference type="eggNOG" id="COG3126">
    <property type="taxonomic scope" value="Bacteria"/>
</dbReference>
<keyword evidence="1" id="KW-0812">Transmembrane</keyword>
<dbReference type="InterPro" id="IPR053196">
    <property type="entry name" value="Lipoprotein_YbaY-like"/>
</dbReference>
<keyword evidence="1" id="KW-1133">Transmembrane helix</keyword>
<evidence type="ECO:0000256" key="2">
    <source>
        <dbReference type="SAM" id="SignalP"/>
    </source>
</evidence>
<dbReference type="InterPro" id="IPR039366">
    <property type="entry name" value="Pilotin"/>
</dbReference>
<name>B8GCW0_CHLAD</name>
<feature type="signal peptide" evidence="2">
    <location>
        <begin position="1"/>
        <end position="25"/>
    </location>
</feature>
<gene>
    <name evidence="3" type="ordered locus">Cagg_0212</name>
</gene>
<keyword evidence="1" id="KW-0472">Membrane</keyword>
<dbReference type="Pfam" id="PF09619">
    <property type="entry name" value="YscW"/>
    <property type="match status" value="1"/>
</dbReference>
<keyword evidence="4" id="KW-1185">Reference proteome</keyword>
<evidence type="ECO:0000256" key="1">
    <source>
        <dbReference type="SAM" id="Phobius"/>
    </source>
</evidence>
<dbReference type="KEGG" id="cag:Cagg_0212"/>
<evidence type="ECO:0000313" key="3">
    <source>
        <dbReference type="EMBL" id="ACL23160.1"/>
    </source>
</evidence>
<dbReference type="Proteomes" id="UP000002508">
    <property type="component" value="Chromosome"/>
</dbReference>
<feature type="transmembrane region" description="Helical" evidence="1">
    <location>
        <begin position="148"/>
        <end position="167"/>
    </location>
</feature>
<dbReference type="PANTHER" id="PTHR38013">
    <property type="entry name" value="GLYCOPROTEIN/POLYSACCHARIDE METABOLISM"/>
    <property type="match status" value="1"/>
</dbReference>
<dbReference type="OrthoDB" id="5348860at2"/>